<sequence>MRSDTAYRVPLRLERAGGHLFRFTNTSDETLRGVALTLHGSGVMGANAPARLQPGETLEVDIKGRSLARDAILVVRWFRPDGTEYLWRVSF</sequence>
<evidence type="ECO:0000313" key="2">
    <source>
        <dbReference type="Proteomes" id="UP001160142"/>
    </source>
</evidence>
<accession>A0ABT6KKD1</accession>
<protein>
    <recommendedName>
        <fullName evidence="3">PilZ domain-containing protein</fullName>
    </recommendedName>
</protein>
<dbReference type="Proteomes" id="UP001160142">
    <property type="component" value="Unassembled WGS sequence"/>
</dbReference>
<proteinExistence type="predicted"/>
<organism evidence="1 2">
    <name type="scientific">Antiquaquibacter oligotrophicus</name>
    <dbReference type="NCBI Taxonomy" id="2880260"/>
    <lineage>
        <taxon>Bacteria</taxon>
        <taxon>Bacillati</taxon>
        <taxon>Actinomycetota</taxon>
        <taxon>Actinomycetes</taxon>
        <taxon>Micrococcales</taxon>
        <taxon>Microbacteriaceae</taxon>
        <taxon>Antiquaquibacter</taxon>
    </lineage>
</organism>
<gene>
    <name evidence="1" type="ORF">M2152_000630</name>
</gene>
<comment type="caution">
    <text evidence="1">The sequence shown here is derived from an EMBL/GenBank/DDBJ whole genome shotgun (WGS) entry which is preliminary data.</text>
</comment>
<keyword evidence="2" id="KW-1185">Reference proteome</keyword>
<evidence type="ECO:0008006" key="3">
    <source>
        <dbReference type="Google" id="ProtNLM"/>
    </source>
</evidence>
<reference evidence="1 2" key="1">
    <citation type="submission" date="2023-04" db="EMBL/GenBank/DDBJ databases">
        <title>Genome Encyclopedia of Bacteria and Archaea VI: Functional Genomics of Type Strains.</title>
        <authorList>
            <person name="Whitman W."/>
        </authorList>
    </citation>
    <scope>NUCLEOTIDE SEQUENCE [LARGE SCALE GENOMIC DNA]</scope>
    <source>
        <strain evidence="1 2">SG_E_30_P1</strain>
    </source>
</reference>
<name>A0ABT6KKD1_9MICO</name>
<dbReference type="RefSeq" id="WP_322132799.1">
    <property type="nucleotide sequence ID" value="NZ_CP085036.1"/>
</dbReference>
<dbReference type="EMBL" id="JARXVQ010000001">
    <property type="protein sequence ID" value="MDH6180448.1"/>
    <property type="molecule type" value="Genomic_DNA"/>
</dbReference>
<evidence type="ECO:0000313" key="1">
    <source>
        <dbReference type="EMBL" id="MDH6180448.1"/>
    </source>
</evidence>